<reference evidence="2" key="1">
    <citation type="submission" date="2019-08" db="EMBL/GenBank/DDBJ databases">
        <title>Reference gene set and small RNA set construction with multiple tissues from Davidia involucrata Baill.</title>
        <authorList>
            <person name="Yang H."/>
            <person name="Zhou C."/>
            <person name="Li G."/>
            <person name="Wang J."/>
            <person name="Gao P."/>
            <person name="Wang M."/>
            <person name="Wang R."/>
            <person name="Zhao Y."/>
        </authorList>
    </citation>
    <scope>NUCLEOTIDE SEQUENCE</scope>
    <source>
        <tissue evidence="2">Mixed with DoveR01_LX</tissue>
    </source>
</reference>
<sequence length="113" mass="12835">MKLSKLFFILIVTITIFVPSYANETNNDHLNMPSDYKLPEIEETTTSFRGLSRFLAQQNLPSNYTCDKFPRVCCLKGSAGADCNSNDSNIPLRSTHAEDCFCPISDDHLRRRL</sequence>
<protein>
    <submittedName>
        <fullName evidence="2">Putative stigma-specific STIG1-like protein 3</fullName>
    </submittedName>
</protein>
<dbReference type="AlphaFoldDB" id="A0A5B7AH69"/>
<organism evidence="2">
    <name type="scientific">Davidia involucrata</name>
    <name type="common">Dove tree</name>
    <dbReference type="NCBI Taxonomy" id="16924"/>
    <lineage>
        <taxon>Eukaryota</taxon>
        <taxon>Viridiplantae</taxon>
        <taxon>Streptophyta</taxon>
        <taxon>Embryophyta</taxon>
        <taxon>Tracheophyta</taxon>
        <taxon>Spermatophyta</taxon>
        <taxon>Magnoliopsida</taxon>
        <taxon>eudicotyledons</taxon>
        <taxon>Gunneridae</taxon>
        <taxon>Pentapetalae</taxon>
        <taxon>asterids</taxon>
        <taxon>Cornales</taxon>
        <taxon>Nyssaceae</taxon>
        <taxon>Davidia</taxon>
    </lineage>
</organism>
<evidence type="ECO:0000313" key="2">
    <source>
        <dbReference type="EMBL" id="MPA55445.1"/>
    </source>
</evidence>
<name>A0A5B7AH69_DAVIN</name>
<gene>
    <name evidence="2" type="ORF">Din_024886</name>
</gene>
<accession>A0A5B7AH69</accession>
<evidence type="ECO:0000256" key="1">
    <source>
        <dbReference type="SAM" id="SignalP"/>
    </source>
</evidence>
<proteinExistence type="predicted"/>
<feature type="chain" id="PRO_5022987583" evidence="1">
    <location>
        <begin position="23"/>
        <end position="113"/>
    </location>
</feature>
<dbReference type="EMBL" id="GHES01024886">
    <property type="protein sequence ID" value="MPA55445.1"/>
    <property type="molecule type" value="Transcribed_RNA"/>
</dbReference>
<feature type="signal peptide" evidence="1">
    <location>
        <begin position="1"/>
        <end position="22"/>
    </location>
</feature>
<keyword evidence="1" id="KW-0732">Signal</keyword>